<evidence type="ECO:0000256" key="10">
    <source>
        <dbReference type="ARBA" id="ARBA00030399"/>
    </source>
</evidence>
<dbReference type="Pfam" id="PF22458">
    <property type="entry name" value="RsmF-B_ferredox"/>
    <property type="match status" value="1"/>
</dbReference>
<comment type="catalytic activity">
    <reaction evidence="12">
        <text>cytidine(967) in 16S rRNA + S-adenosyl-L-methionine = 5-methylcytidine(967) in 16S rRNA + S-adenosyl-L-homocysteine + H(+)</text>
        <dbReference type="Rhea" id="RHEA:42748"/>
        <dbReference type="Rhea" id="RHEA-COMP:10219"/>
        <dbReference type="Rhea" id="RHEA-COMP:10220"/>
        <dbReference type="ChEBI" id="CHEBI:15378"/>
        <dbReference type="ChEBI" id="CHEBI:57856"/>
        <dbReference type="ChEBI" id="CHEBI:59789"/>
        <dbReference type="ChEBI" id="CHEBI:74483"/>
        <dbReference type="ChEBI" id="CHEBI:82748"/>
        <dbReference type="EC" id="2.1.1.176"/>
    </reaction>
</comment>
<keyword evidence="6 13" id="KW-0489">Methyltransferase</keyword>
<dbReference type="SUPFAM" id="SSF48013">
    <property type="entry name" value="NusB-like"/>
    <property type="match status" value="1"/>
</dbReference>
<dbReference type="PANTHER" id="PTHR22807:SF61">
    <property type="entry name" value="NOL1_NOP2_SUN FAMILY PROTEIN _ ANTITERMINATION NUSB DOMAIN-CONTAINING PROTEIN"/>
    <property type="match status" value="1"/>
</dbReference>
<evidence type="ECO:0000256" key="2">
    <source>
        <dbReference type="ARBA" id="ARBA00004496"/>
    </source>
</evidence>
<evidence type="ECO:0000313" key="15">
    <source>
        <dbReference type="EMBL" id="CAB1277300.1"/>
    </source>
</evidence>
<organism evidence="15 16">
    <name type="scientific">Candidatus Nitrosacidococcus tergens</name>
    <dbReference type="NCBI Taxonomy" id="553981"/>
    <lineage>
        <taxon>Bacteria</taxon>
        <taxon>Pseudomonadati</taxon>
        <taxon>Pseudomonadota</taxon>
        <taxon>Gammaproteobacteria</taxon>
        <taxon>Chromatiales</taxon>
        <taxon>Chromatiaceae</taxon>
        <taxon>Candidatus Nitrosacidococcus</taxon>
    </lineage>
</organism>
<dbReference type="FunFam" id="3.40.50.150:FF:000022">
    <property type="entry name" value="Ribosomal RNA small subunit methyltransferase B"/>
    <property type="match status" value="1"/>
</dbReference>
<dbReference type="NCBIfam" id="TIGR00563">
    <property type="entry name" value="rsmB"/>
    <property type="match status" value="1"/>
</dbReference>
<sequence>MGKKPNLFNTRATAATLLVKVINQKRSLTAVLPQAVAPLSDQDSAFVQTLCYTTLRWFPKLSYLIQLLLTRPLRTQDKDIYCLLLLGLCQLIDLATPVHAALSETVSAAQALKKSWAKGLINGVLRNYLRNEDSLKKQITYHQEAYTAHPKWLLQTIQQYWPNHWQQIITANNTHPPLSLRVNSLEGTKEHYLRELESYCIEAQILPYTHQGITLTKPYSVAALPGFHQGKVSVQDGAGQQAAILLDVQSNQRILDACAAPGGKTCHILELNPTANLVALDIDQIRLSRIQENLTRLQLKANLILGDATDPHTWWDGILFDRILLDAPCTSSGVIRRHPDIKVLRQKEDIHRLAVLQERILNALWSLLAPGGLLLYCTCSIFPPENDEQILKFLISHSDAKISSFTVPWGIPQKIGQQLLTGTENFDGFYYARLEKCK</sequence>
<dbReference type="InterPro" id="IPR035926">
    <property type="entry name" value="NusB-like_sf"/>
</dbReference>
<gene>
    <name evidence="15" type="primary">rsmB</name>
    <name evidence="15" type="ORF">NSCAC_1601</name>
</gene>
<comment type="function">
    <text evidence="1">Specifically methylates the cytosine at position 967 (m5C967) of 16S rRNA.</text>
</comment>
<evidence type="ECO:0000259" key="14">
    <source>
        <dbReference type="PROSITE" id="PS51686"/>
    </source>
</evidence>
<keyword evidence="16" id="KW-1185">Reference proteome</keyword>
<dbReference type="InterPro" id="IPR006027">
    <property type="entry name" value="NusB_RsmB_TIM44"/>
</dbReference>
<dbReference type="SUPFAM" id="SSF53335">
    <property type="entry name" value="S-adenosyl-L-methionine-dependent methyltransferases"/>
    <property type="match status" value="1"/>
</dbReference>
<evidence type="ECO:0000256" key="1">
    <source>
        <dbReference type="ARBA" id="ARBA00002724"/>
    </source>
</evidence>
<dbReference type="AlphaFoldDB" id="A0A7G1QCB2"/>
<keyword evidence="9 13" id="KW-0694">RNA-binding</keyword>
<reference evidence="15 16" key="1">
    <citation type="submission" date="2020-03" db="EMBL/GenBank/DDBJ databases">
        <authorList>
            <person name="Picone N."/>
        </authorList>
    </citation>
    <scope>NUCLEOTIDE SEQUENCE [LARGE SCALE GENOMIC DNA]</scope>
    <source>
        <strain evidence="15">NSCAC1</strain>
    </source>
</reference>
<dbReference type="PROSITE" id="PS51686">
    <property type="entry name" value="SAM_MT_RSMB_NOP"/>
    <property type="match status" value="1"/>
</dbReference>
<feature type="domain" description="SAM-dependent MTase RsmB/NOP-type" evidence="14">
    <location>
        <begin position="168"/>
        <end position="437"/>
    </location>
</feature>
<dbReference type="GO" id="GO:0070475">
    <property type="term" value="P:rRNA base methylation"/>
    <property type="evidence" value="ECO:0007669"/>
    <property type="project" value="TreeGrafter"/>
</dbReference>
<evidence type="ECO:0000256" key="4">
    <source>
        <dbReference type="ARBA" id="ARBA00022490"/>
    </source>
</evidence>
<evidence type="ECO:0000256" key="5">
    <source>
        <dbReference type="ARBA" id="ARBA00022552"/>
    </source>
</evidence>
<dbReference type="GO" id="GO:0005829">
    <property type="term" value="C:cytosol"/>
    <property type="evidence" value="ECO:0007669"/>
    <property type="project" value="TreeGrafter"/>
</dbReference>
<dbReference type="InterPro" id="IPR029063">
    <property type="entry name" value="SAM-dependent_MTases_sf"/>
</dbReference>
<evidence type="ECO:0000313" key="16">
    <source>
        <dbReference type="Proteomes" id="UP000516072"/>
    </source>
</evidence>
<dbReference type="InterPro" id="IPR054728">
    <property type="entry name" value="RsmB-like_ferredoxin"/>
</dbReference>
<name>A0A7G1QCB2_9GAMM</name>
<evidence type="ECO:0000256" key="8">
    <source>
        <dbReference type="ARBA" id="ARBA00022691"/>
    </source>
</evidence>
<protein>
    <recommendedName>
        <fullName evidence="3">16S rRNA (cytosine(967)-C(5))-methyltransferase</fullName>
        <ecNumber evidence="3">2.1.1.176</ecNumber>
    </recommendedName>
    <alternativeName>
        <fullName evidence="10">16S rRNA m5C967 methyltransferase</fullName>
    </alternativeName>
    <alternativeName>
        <fullName evidence="11">rRNA (cytosine-C(5)-)-methyltransferase RsmB</fullName>
    </alternativeName>
</protein>
<dbReference type="CDD" id="cd02440">
    <property type="entry name" value="AdoMet_MTases"/>
    <property type="match status" value="1"/>
</dbReference>
<dbReference type="GO" id="GO:0003723">
    <property type="term" value="F:RNA binding"/>
    <property type="evidence" value="ECO:0007669"/>
    <property type="project" value="UniProtKB-UniRule"/>
</dbReference>
<dbReference type="EMBL" id="LR778175">
    <property type="protein sequence ID" value="CAB1277300.1"/>
    <property type="molecule type" value="Genomic_DNA"/>
</dbReference>
<accession>A0A7G1QCB2</accession>
<comment type="similarity">
    <text evidence="13">Belongs to the class I-like SAM-binding methyltransferase superfamily. RsmB/NOP family.</text>
</comment>
<keyword evidence="4" id="KW-0963">Cytoplasm</keyword>
<dbReference type="Gene3D" id="3.30.70.1170">
    <property type="entry name" value="Sun protein, domain 3"/>
    <property type="match status" value="1"/>
</dbReference>
<dbReference type="RefSeq" id="WP_197744259.1">
    <property type="nucleotide sequence ID" value="NZ_LR778175.1"/>
</dbReference>
<keyword evidence="8 13" id="KW-0949">S-adenosyl-L-methionine</keyword>
<dbReference type="PRINTS" id="PR02008">
    <property type="entry name" value="RCMTFAMILY"/>
</dbReference>
<dbReference type="Pfam" id="PF01189">
    <property type="entry name" value="Methyltr_RsmB-F"/>
    <property type="match status" value="1"/>
</dbReference>
<feature type="binding site" evidence="13">
    <location>
        <begin position="258"/>
        <end position="264"/>
    </location>
    <ligand>
        <name>S-adenosyl-L-methionine</name>
        <dbReference type="ChEBI" id="CHEBI:59789"/>
    </ligand>
</feature>
<dbReference type="NCBIfam" id="NF008149">
    <property type="entry name" value="PRK10901.1"/>
    <property type="match status" value="1"/>
</dbReference>
<dbReference type="InterPro" id="IPR049560">
    <property type="entry name" value="MeTrfase_RsmB-F_NOP2_cat"/>
</dbReference>
<proteinExistence type="inferred from homology"/>
<dbReference type="Gene3D" id="3.40.50.150">
    <property type="entry name" value="Vaccinia Virus protein VP39"/>
    <property type="match status" value="1"/>
</dbReference>
<dbReference type="InterPro" id="IPR023267">
    <property type="entry name" value="RCMT"/>
</dbReference>
<keyword evidence="7 13" id="KW-0808">Transferase</keyword>
<dbReference type="Pfam" id="PF01029">
    <property type="entry name" value="NusB"/>
    <property type="match status" value="1"/>
</dbReference>
<evidence type="ECO:0000256" key="6">
    <source>
        <dbReference type="ARBA" id="ARBA00022603"/>
    </source>
</evidence>
<keyword evidence="5" id="KW-0698">rRNA processing</keyword>
<feature type="binding site" evidence="13">
    <location>
        <position position="307"/>
    </location>
    <ligand>
        <name>S-adenosyl-L-methionine</name>
        <dbReference type="ChEBI" id="CHEBI:59789"/>
    </ligand>
</feature>
<dbReference type="Proteomes" id="UP000516072">
    <property type="component" value="Chromosome"/>
</dbReference>
<evidence type="ECO:0000256" key="11">
    <source>
        <dbReference type="ARBA" id="ARBA00031088"/>
    </source>
</evidence>
<feature type="binding site" evidence="13">
    <location>
        <position position="326"/>
    </location>
    <ligand>
        <name>S-adenosyl-L-methionine</name>
        <dbReference type="ChEBI" id="CHEBI:59789"/>
    </ligand>
</feature>
<dbReference type="InterPro" id="IPR001678">
    <property type="entry name" value="MeTrfase_RsmB-F_NOP2_dom"/>
</dbReference>
<evidence type="ECO:0000256" key="7">
    <source>
        <dbReference type="ARBA" id="ARBA00022679"/>
    </source>
</evidence>
<dbReference type="GO" id="GO:0006355">
    <property type="term" value="P:regulation of DNA-templated transcription"/>
    <property type="evidence" value="ECO:0007669"/>
    <property type="project" value="InterPro"/>
</dbReference>
<dbReference type="PANTHER" id="PTHR22807">
    <property type="entry name" value="NOP2 YEAST -RELATED NOL1/NOP2/FMU SUN DOMAIN-CONTAINING"/>
    <property type="match status" value="1"/>
</dbReference>
<dbReference type="Gene3D" id="1.10.940.10">
    <property type="entry name" value="NusB-like"/>
    <property type="match status" value="1"/>
</dbReference>
<evidence type="ECO:0000256" key="3">
    <source>
        <dbReference type="ARBA" id="ARBA00012140"/>
    </source>
</evidence>
<dbReference type="GO" id="GO:0009383">
    <property type="term" value="F:rRNA (cytosine-C5-)-methyltransferase activity"/>
    <property type="evidence" value="ECO:0007669"/>
    <property type="project" value="TreeGrafter"/>
</dbReference>
<feature type="binding site" evidence="13">
    <location>
        <position position="281"/>
    </location>
    <ligand>
        <name>S-adenosyl-L-methionine</name>
        <dbReference type="ChEBI" id="CHEBI:59789"/>
    </ligand>
</feature>
<evidence type="ECO:0000256" key="9">
    <source>
        <dbReference type="ARBA" id="ARBA00022884"/>
    </source>
</evidence>
<dbReference type="Gene3D" id="1.10.287.730">
    <property type="entry name" value="Helix hairpin bin"/>
    <property type="match status" value="1"/>
</dbReference>
<dbReference type="KEGG" id="ntg:NSCAC_1601"/>
<evidence type="ECO:0000256" key="12">
    <source>
        <dbReference type="ARBA" id="ARBA00047283"/>
    </source>
</evidence>
<feature type="active site" description="Nucleophile" evidence="13">
    <location>
        <position position="379"/>
    </location>
</feature>
<dbReference type="InterPro" id="IPR004573">
    <property type="entry name" value="rRNA_ssu_MeTfrase_B"/>
</dbReference>
<evidence type="ECO:0000256" key="13">
    <source>
        <dbReference type="PROSITE-ProRule" id="PRU01023"/>
    </source>
</evidence>
<dbReference type="EC" id="2.1.1.176" evidence="3"/>
<comment type="subcellular location">
    <subcellularLocation>
        <location evidence="2">Cytoplasm</location>
    </subcellularLocation>
</comment>